<keyword evidence="1" id="KW-1133">Transmembrane helix</keyword>
<accession>A0A8D8X3W7</accession>
<keyword evidence="1" id="KW-0472">Membrane</keyword>
<sequence length="118" mass="14317">MTEKRQHIFFIKLCYYFILFLFSFVRFNKNYENQSEQKLINNLHNILTYISGIRRERGRTILPTIYIFQKSLLARFSLCRYIFIGNFEQYNKKTSVAFSMGHIKKFFIINLLQPLPLD</sequence>
<evidence type="ECO:0000256" key="1">
    <source>
        <dbReference type="SAM" id="Phobius"/>
    </source>
</evidence>
<dbReference type="AlphaFoldDB" id="A0A8D8X3W7"/>
<name>A0A8D8X3W7_9HEMI</name>
<organism evidence="2">
    <name type="scientific">Cacopsylla melanoneura</name>
    <dbReference type="NCBI Taxonomy" id="428564"/>
    <lineage>
        <taxon>Eukaryota</taxon>
        <taxon>Metazoa</taxon>
        <taxon>Ecdysozoa</taxon>
        <taxon>Arthropoda</taxon>
        <taxon>Hexapoda</taxon>
        <taxon>Insecta</taxon>
        <taxon>Pterygota</taxon>
        <taxon>Neoptera</taxon>
        <taxon>Paraneoptera</taxon>
        <taxon>Hemiptera</taxon>
        <taxon>Sternorrhyncha</taxon>
        <taxon>Psylloidea</taxon>
        <taxon>Psyllidae</taxon>
        <taxon>Psyllinae</taxon>
        <taxon>Cacopsylla</taxon>
    </lineage>
</organism>
<dbReference type="EMBL" id="HBUF01260768">
    <property type="protein sequence ID" value="CAG6682787.1"/>
    <property type="molecule type" value="Transcribed_RNA"/>
</dbReference>
<proteinExistence type="predicted"/>
<keyword evidence="1" id="KW-0812">Transmembrane</keyword>
<feature type="transmembrane region" description="Helical" evidence="1">
    <location>
        <begin position="6"/>
        <end position="25"/>
    </location>
</feature>
<protein>
    <submittedName>
        <fullName evidence="2">Uncharacterized protein</fullName>
    </submittedName>
</protein>
<reference evidence="2" key="1">
    <citation type="submission" date="2021-05" db="EMBL/GenBank/DDBJ databases">
        <authorList>
            <person name="Alioto T."/>
            <person name="Alioto T."/>
            <person name="Gomez Garrido J."/>
        </authorList>
    </citation>
    <scope>NUCLEOTIDE SEQUENCE</scope>
</reference>
<evidence type="ECO:0000313" key="2">
    <source>
        <dbReference type="EMBL" id="CAG6682787.1"/>
    </source>
</evidence>